<reference evidence="2" key="1">
    <citation type="journal article" date="2019" name="Int. J. Syst. Evol. Microbiol.">
        <title>The Global Catalogue of Microorganisms (GCM) 10K type strain sequencing project: providing services to taxonomists for standard genome sequencing and annotation.</title>
        <authorList>
            <consortium name="The Broad Institute Genomics Platform"/>
            <consortium name="The Broad Institute Genome Sequencing Center for Infectious Disease"/>
            <person name="Wu L."/>
            <person name="Ma J."/>
        </authorList>
    </citation>
    <scope>NUCLEOTIDE SEQUENCE [LARGE SCALE GENOMIC DNA]</scope>
    <source>
        <strain evidence="2">CGMCC 1.15394</strain>
    </source>
</reference>
<evidence type="ECO:0000313" key="2">
    <source>
        <dbReference type="Proteomes" id="UP000638462"/>
    </source>
</evidence>
<evidence type="ECO:0000313" key="1">
    <source>
        <dbReference type="EMBL" id="GGE91413.1"/>
    </source>
</evidence>
<sequence>MVLLLQKNIKRIFELGYIKKVFLKINGNNKIVLLFKDNNNSIFSISTHKYQDKQKEFVNFDSAVNTLEKLWVDRFSVINTRGKVNNGG</sequence>
<proteinExistence type="predicted"/>
<accession>A0ABQ1TBW3</accession>
<comment type="caution">
    <text evidence="1">The sequence shown here is derived from an EMBL/GenBank/DDBJ whole genome shotgun (WGS) entry which is preliminary data.</text>
</comment>
<gene>
    <name evidence="1" type="ORF">GCM10008027_15350</name>
</gene>
<organism evidence="1 2">
    <name type="scientific">Pseudoalteromonas gelatinilytica</name>
    <dbReference type="NCBI Taxonomy" id="1703256"/>
    <lineage>
        <taxon>Bacteria</taxon>
        <taxon>Pseudomonadati</taxon>
        <taxon>Pseudomonadota</taxon>
        <taxon>Gammaproteobacteria</taxon>
        <taxon>Alteromonadales</taxon>
        <taxon>Pseudoalteromonadaceae</taxon>
        <taxon>Pseudoalteromonas</taxon>
    </lineage>
</organism>
<dbReference type="EMBL" id="BMIT01000005">
    <property type="protein sequence ID" value="GGE91413.1"/>
    <property type="molecule type" value="Genomic_DNA"/>
</dbReference>
<dbReference type="Proteomes" id="UP000638462">
    <property type="component" value="Unassembled WGS sequence"/>
</dbReference>
<dbReference type="RefSeq" id="WP_188728143.1">
    <property type="nucleotide sequence ID" value="NZ_BMIT01000005.1"/>
</dbReference>
<name>A0ABQ1TBW3_9GAMM</name>
<keyword evidence="2" id="KW-1185">Reference proteome</keyword>
<protein>
    <submittedName>
        <fullName evidence="1">Uncharacterized protein</fullName>
    </submittedName>
</protein>